<evidence type="ECO:0000313" key="2">
    <source>
        <dbReference type="EMBL" id="KAH8085478.1"/>
    </source>
</evidence>
<feature type="transmembrane region" description="Helical" evidence="1">
    <location>
        <begin position="177"/>
        <end position="200"/>
    </location>
</feature>
<keyword evidence="3" id="KW-1185">Reference proteome</keyword>
<protein>
    <submittedName>
        <fullName evidence="2">Uncharacterized protein</fullName>
    </submittedName>
</protein>
<dbReference type="Proteomes" id="UP000813824">
    <property type="component" value="Unassembled WGS sequence"/>
</dbReference>
<comment type="caution">
    <text evidence="2">The sequence shown here is derived from an EMBL/GenBank/DDBJ whole genome shotgun (WGS) entry which is preliminary data.</text>
</comment>
<dbReference type="EMBL" id="JAEVFJ010000044">
    <property type="protein sequence ID" value="KAH8085478.1"/>
    <property type="molecule type" value="Genomic_DNA"/>
</dbReference>
<evidence type="ECO:0000256" key="1">
    <source>
        <dbReference type="SAM" id="Phobius"/>
    </source>
</evidence>
<sequence length="287" mass="30598">MSPDTRVLINVEGDDSHVAYGGKWTAVDNADGLGRAWPSTADPFSWVFFSFNGTLVSVFGSSSGNVTFCLDDNTPFTYTSSNAQDSVSALYTSPLLQYGEHSVNVSLVEKGATFVLNFFQITTITAINTTASSSTVAAPTTPHDHRAPALAMAQSTPSGLVMPDSLHENPQKISKGVLAGIVIGLVVLLAVAVALVVLLCKMRWHDKHRTPSIERGADILGTEVKTDICSKLVELRMKRKATAPVTQNSQKTHTTTTTAIFSSVISVQPLSPLSESSLGTPRGYRAL</sequence>
<keyword evidence="1" id="KW-0812">Transmembrane</keyword>
<proteinExistence type="predicted"/>
<dbReference type="AlphaFoldDB" id="A0A8K0UFP8"/>
<evidence type="ECO:0000313" key="3">
    <source>
        <dbReference type="Proteomes" id="UP000813824"/>
    </source>
</evidence>
<name>A0A8K0UFP8_9AGAR</name>
<dbReference type="OrthoDB" id="3265734at2759"/>
<dbReference type="Gene3D" id="2.60.120.260">
    <property type="entry name" value="Galactose-binding domain-like"/>
    <property type="match status" value="1"/>
</dbReference>
<accession>A0A8K0UFP8</accession>
<keyword evidence="1" id="KW-0472">Membrane</keyword>
<organism evidence="2 3">
    <name type="scientific">Cristinia sonorae</name>
    <dbReference type="NCBI Taxonomy" id="1940300"/>
    <lineage>
        <taxon>Eukaryota</taxon>
        <taxon>Fungi</taxon>
        <taxon>Dikarya</taxon>
        <taxon>Basidiomycota</taxon>
        <taxon>Agaricomycotina</taxon>
        <taxon>Agaricomycetes</taxon>
        <taxon>Agaricomycetidae</taxon>
        <taxon>Agaricales</taxon>
        <taxon>Pleurotineae</taxon>
        <taxon>Stephanosporaceae</taxon>
        <taxon>Cristinia</taxon>
    </lineage>
</organism>
<gene>
    <name evidence="2" type="ORF">BXZ70DRAFT_563045</name>
</gene>
<keyword evidence="1" id="KW-1133">Transmembrane helix</keyword>
<reference evidence="2" key="1">
    <citation type="journal article" date="2021" name="New Phytol.">
        <title>Evolutionary innovations through gain and loss of genes in the ectomycorrhizal Boletales.</title>
        <authorList>
            <person name="Wu G."/>
            <person name="Miyauchi S."/>
            <person name="Morin E."/>
            <person name="Kuo A."/>
            <person name="Drula E."/>
            <person name="Varga T."/>
            <person name="Kohler A."/>
            <person name="Feng B."/>
            <person name="Cao Y."/>
            <person name="Lipzen A."/>
            <person name="Daum C."/>
            <person name="Hundley H."/>
            <person name="Pangilinan J."/>
            <person name="Johnson J."/>
            <person name="Barry K."/>
            <person name="LaButti K."/>
            <person name="Ng V."/>
            <person name="Ahrendt S."/>
            <person name="Min B."/>
            <person name="Choi I.G."/>
            <person name="Park H."/>
            <person name="Plett J.M."/>
            <person name="Magnuson J."/>
            <person name="Spatafora J.W."/>
            <person name="Nagy L.G."/>
            <person name="Henrissat B."/>
            <person name="Grigoriev I.V."/>
            <person name="Yang Z.L."/>
            <person name="Xu J."/>
            <person name="Martin F.M."/>
        </authorList>
    </citation>
    <scope>NUCLEOTIDE SEQUENCE</scope>
    <source>
        <strain evidence="2">KKN 215</strain>
    </source>
</reference>